<name>A0A7M5V9M1_9CNID</name>
<organism evidence="12 13">
    <name type="scientific">Clytia hemisphaerica</name>
    <dbReference type="NCBI Taxonomy" id="252671"/>
    <lineage>
        <taxon>Eukaryota</taxon>
        <taxon>Metazoa</taxon>
        <taxon>Cnidaria</taxon>
        <taxon>Hydrozoa</taxon>
        <taxon>Hydroidolina</taxon>
        <taxon>Leptothecata</taxon>
        <taxon>Obeliida</taxon>
        <taxon>Clytiidae</taxon>
        <taxon>Clytia</taxon>
    </lineage>
</organism>
<feature type="compositionally biased region" description="Pro residues" evidence="9">
    <location>
        <begin position="1102"/>
        <end position="1113"/>
    </location>
</feature>
<protein>
    <recommendedName>
        <fullName evidence="3">RING-type E3 ubiquitin transferase</fullName>
        <ecNumber evidence="3">2.3.2.27</ecNumber>
    </recommendedName>
</protein>
<feature type="compositionally biased region" description="Low complexity" evidence="9">
    <location>
        <begin position="1438"/>
        <end position="1472"/>
    </location>
</feature>
<dbReference type="SUPFAM" id="SSF90229">
    <property type="entry name" value="CCCH zinc finger"/>
    <property type="match status" value="2"/>
</dbReference>
<dbReference type="SUPFAM" id="SSF57850">
    <property type="entry name" value="RING/U-box"/>
    <property type="match status" value="1"/>
</dbReference>
<dbReference type="GO" id="GO:0000288">
    <property type="term" value="P:nuclear-transcribed mRNA catabolic process, deadenylation-dependent decay"/>
    <property type="evidence" value="ECO:0007669"/>
    <property type="project" value="TreeGrafter"/>
</dbReference>
<evidence type="ECO:0000313" key="13">
    <source>
        <dbReference type="Proteomes" id="UP000594262"/>
    </source>
</evidence>
<dbReference type="InterPro" id="IPR041523">
    <property type="entry name" value="ROQ_II"/>
</dbReference>
<feature type="region of interest" description="Disordered" evidence="9">
    <location>
        <begin position="1438"/>
        <end position="1478"/>
    </location>
</feature>
<feature type="region of interest" description="Disordered" evidence="9">
    <location>
        <begin position="997"/>
        <end position="1121"/>
    </location>
</feature>
<dbReference type="Gene3D" id="4.10.1000.10">
    <property type="entry name" value="Zinc finger, CCCH-type"/>
    <property type="match status" value="2"/>
</dbReference>
<dbReference type="GO" id="GO:0035613">
    <property type="term" value="F:RNA stem-loop binding"/>
    <property type="evidence" value="ECO:0007669"/>
    <property type="project" value="TreeGrafter"/>
</dbReference>
<evidence type="ECO:0000256" key="9">
    <source>
        <dbReference type="SAM" id="MobiDB-lite"/>
    </source>
</evidence>
<dbReference type="PROSITE" id="PS00518">
    <property type="entry name" value="ZF_RING_1"/>
    <property type="match status" value="1"/>
</dbReference>
<proteinExistence type="predicted"/>
<keyword evidence="13" id="KW-1185">Reference proteome</keyword>
<feature type="compositionally biased region" description="Low complexity" evidence="9">
    <location>
        <begin position="1373"/>
        <end position="1387"/>
    </location>
</feature>
<dbReference type="OrthoDB" id="10067217at2759"/>
<feature type="region of interest" description="Disordered" evidence="9">
    <location>
        <begin position="1231"/>
        <end position="1295"/>
    </location>
</feature>
<dbReference type="SMART" id="SM00184">
    <property type="entry name" value="RING"/>
    <property type="match status" value="1"/>
</dbReference>
<dbReference type="PANTHER" id="PTHR13139">
    <property type="entry name" value="RING FINGER AND CCCH-TYPE ZINC FINGER DOMAIN-CONTAINING PROTEIN"/>
    <property type="match status" value="1"/>
</dbReference>
<dbReference type="SMART" id="SM00356">
    <property type="entry name" value="ZnF_C3H1"/>
    <property type="match status" value="2"/>
</dbReference>
<dbReference type="PANTHER" id="PTHR13139:SF54">
    <property type="entry name" value="RING-TYPE E3 UBIQUITIN TRANSFERASE"/>
    <property type="match status" value="1"/>
</dbReference>
<evidence type="ECO:0000256" key="5">
    <source>
        <dbReference type="ARBA" id="ARBA00022723"/>
    </source>
</evidence>
<dbReference type="Pfam" id="PF21206">
    <property type="entry name" value="Roquin_1_2-like_ROQ"/>
    <property type="match status" value="1"/>
</dbReference>
<feature type="compositionally biased region" description="Low complexity" evidence="9">
    <location>
        <begin position="1256"/>
        <end position="1286"/>
    </location>
</feature>
<keyword evidence="6 8" id="KW-0863">Zinc-finger</keyword>
<evidence type="ECO:0000313" key="12">
    <source>
        <dbReference type="EnsemblMetazoa" id="CLYHEMP009953.1"/>
    </source>
</evidence>
<comment type="catalytic activity">
    <reaction evidence="1">
        <text>S-ubiquitinyl-[E2 ubiquitin-conjugating enzyme]-L-cysteine + [acceptor protein]-L-lysine = [E2 ubiquitin-conjugating enzyme]-L-cysteine + N(6)-ubiquitinyl-[acceptor protein]-L-lysine.</text>
        <dbReference type="EC" id="2.3.2.27"/>
    </reaction>
</comment>
<keyword evidence="5 8" id="KW-0479">Metal-binding</keyword>
<feature type="domain" description="RING-type" evidence="10">
    <location>
        <begin position="14"/>
        <end position="54"/>
    </location>
</feature>
<keyword evidence="7 8" id="KW-0862">Zinc</keyword>
<feature type="compositionally biased region" description="Polar residues" evidence="9">
    <location>
        <begin position="1023"/>
        <end position="1041"/>
    </location>
</feature>
<dbReference type="InterPro" id="IPR036855">
    <property type="entry name" value="Znf_CCCH_sf"/>
</dbReference>
<dbReference type="Pfam" id="PF18386">
    <property type="entry name" value="ROQ_II"/>
    <property type="match status" value="2"/>
</dbReference>
<dbReference type="RefSeq" id="XP_066914916.1">
    <property type="nucleotide sequence ID" value="XM_067058815.1"/>
</dbReference>
<evidence type="ECO:0000259" key="10">
    <source>
        <dbReference type="PROSITE" id="PS50089"/>
    </source>
</evidence>
<feature type="compositionally biased region" description="Low complexity" evidence="9">
    <location>
        <begin position="582"/>
        <end position="591"/>
    </location>
</feature>
<feature type="domain" description="C3H1-type" evidence="11">
    <location>
        <begin position="419"/>
        <end position="447"/>
    </location>
</feature>
<evidence type="ECO:0000256" key="3">
    <source>
        <dbReference type="ARBA" id="ARBA00012483"/>
    </source>
</evidence>
<evidence type="ECO:0000256" key="4">
    <source>
        <dbReference type="ARBA" id="ARBA00022679"/>
    </source>
</evidence>
<dbReference type="CDD" id="cd16638">
    <property type="entry name" value="mRING-HC-C3HC3D_Roquin"/>
    <property type="match status" value="1"/>
</dbReference>
<feature type="compositionally biased region" description="Low complexity" evidence="9">
    <location>
        <begin position="1057"/>
        <end position="1066"/>
    </location>
</feature>
<evidence type="ECO:0000256" key="6">
    <source>
        <dbReference type="ARBA" id="ARBA00022771"/>
    </source>
</evidence>
<dbReference type="Gene3D" id="1.20.120.1790">
    <property type="match status" value="2"/>
</dbReference>
<dbReference type="InterPro" id="IPR001841">
    <property type="entry name" value="Znf_RING"/>
</dbReference>
<dbReference type="GO" id="GO:0003729">
    <property type="term" value="F:mRNA binding"/>
    <property type="evidence" value="ECO:0007669"/>
    <property type="project" value="TreeGrafter"/>
</dbReference>
<dbReference type="GO" id="GO:0006511">
    <property type="term" value="P:ubiquitin-dependent protein catabolic process"/>
    <property type="evidence" value="ECO:0007669"/>
    <property type="project" value="TreeGrafter"/>
</dbReference>
<feature type="compositionally biased region" description="Polar residues" evidence="9">
    <location>
        <begin position="1406"/>
        <end position="1420"/>
    </location>
</feature>
<evidence type="ECO:0000256" key="1">
    <source>
        <dbReference type="ARBA" id="ARBA00000900"/>
    </source>
</evidence>
<dbReference type="InterPro" id="IPR048575">
    <property type="entry name" value="Roquin_1_2-like_ROQ"/>
</dbReference>
<dbReference type="EnsemblMetazoa" id="CLYHEMT009953.1">
    <property type="protein sequence ID" value="CLYHEMP009953.1"/>
    <property type="gene ID" value="CLYHEMG009953"/>
</dbReference>
<dbReference type="Pfam" id="PF14634">
    <property type="entry name" value="zf-RING_5"/>
    <property type="match status" value="1"/>
</dbReference>
<dbReference type="InterPro" id="IPR052249">
    <property type="entry name" value="Roquin_domain"/>
</dbReference>
<comment type="subcellular location">
    <subcellularLocation>
        <location evidence="2">Cytoplasm</location>
        <location evidence="2">P-body</location>
    </subcellularLocation>
</comment>
<dbReference type="GO" id="GO:0003725">
    <property type="term" value="F:double-stranded RNA binding"/>
    <property type="evidence" value="ECO:0007669"/>
    <property type="project" value="TreeGrafter"/>
</dbReference>
<feature type="compositionally biased region" description="Pro residues" evidence="9">
    <location>
        <begin position="627"/>
        <end position="638"/>
    </location>
</feature>
<feature type="compositionally biased region" description="Polar residues" evidence="9">
    <location>
        <begin position="1339"/>
        <end position="1352"/>
    </location>
</feature>
<dbReference type="InterPro" id="IPR000571">
    <property type="entry name" value="Znf_CCCH"/>
</dbReference>
<dbReference type="PROSITE" id="PS50103">
    <property type="entry name" value="ZF_C3H1"/>
    <property type="match status" value="2"/>
</dbReference>
<dbReference type="Proteomes" id="UP000594262">
    <property type="component" value="Unplaced"/>
</dbReference>
<dbReference type="GO" id="GO:0010494">
    <property type="term" value="C:cytoplasmic stress granule"/>
    <property type="evidence" value="ECO:0007669"/>
    <property type="project" value="TreeGrafter"/>
</dbReference>
<dbReference type="EC" id="2.3.2.27" evidence="3"/>
<feature type="zinc finger region" description="C3H1-type" evidence="8">
    <location>
        <begin position="419"/>
        <end position="447"/>
    </location>
</feature>
<dbReference type="Gene3D" id="3.30.40.10">
    <property type="entry name" value="Zinc/RING finger domain, C3HC4 (zinc finger)"/>
    <property type="match status" value="1"/>
</dbReference>
<feature type="domain" description="C3H1-type" evidence="11">
    <location>
        <begin position="894"/>
        <end position="922"/>
    </location>
</feature>
<dbReference type="InterPro" id="IPR013083">
    <property type="entry name" value="Znf_RING/FYVE/PHD"/>
</dbReference>
<feature type="region of interest" description="Disordered" evidence="9">
    <location>
        <begin position="1372"/>
        <end position="1426"/>
    </location>
</feature>
<evidence type="ECO:0000256" key="7">
    <source>
        <dbReference type="ARBA" id="ARBA00022833"/>
    </source>
</evidence>
<keyword evidence="4" id="KW-0808">Transferase</keyword>
<sequence>MPIQAPQWTDFRLCPVCQNEYNQTQKPPISLGCGHSICQSCLFQLSKQQCPFDQAEIQIAIKKLPINYALLSLVGGKINDCVDSIEIEEVQQNKKEYSAAKKAIEILAQSLQNVVISGTSSNNNSYSTGSGALTRPMQRKLVTLIHTQLAEDEGRSRALRAARSIGERAVKELILMHQNPQTLSTTLWAAVRQRGCQFLGPAMQEAVLHLIVLSLEDGISLSRKVLVLFVVQRLEKQFTQASKTSIGHVVQLLYRASCFKVTKRKGDSSLLQLQEKYRTYSALRKEHDAQIVQIAMEAGLHISPEQWSALLYGDDEHKSHMQSIIDKLQTPASFASSIQELVIALQRTNDPHNLQSLRQHLDKLSAIDPSPDAVLDSWEQLEECMESLSVAVTGLQSYSKEYASRNKGNLEGAQMINTKYRTGMCRDILQKNNCPRGSNCNFAHTEEELEKYRKRRFLSYNRPPPQMGNMPNGGAPPMMNGMAPNGMPPYPNSRASSSPDSCINADLDDEIVEMTKITQVRNEPFPPPQQQHNPTMHRVPMGYMDQEGSPQQQQMDINNQMKNLSMNGHPPPNGPYTQPYANNQPNFSQPQVSPPQQPKKNEQVMKLPPGYAASMPPQMPPQNIQPNAPPPRQPPSMYSPPIQQQAHYQPSYYDMREPPMPQQPPPHAQVYLQSNQHPYVTNAQVYQPPPQQAPQFNGGYMQYQQPNMDYPTFNGHFPHPMPIQRTAVGARGASNEDFKDLIKPTKSEFGNYRTYSALRKEHDAQIVQIAMEAGLHISPEQWSALLYGDDEHKSHMQSIIDKLQTPASFASSIQELVIALQRTNDPHNLQSLRQHLDKLSAIDPSPDAVLDSWEQLEECMESLSVAVTGLQSYSKEYASRNKGNLEGAQMFNTKYRTSMCRDILQKINCPRGSNCNFAHTEEELEKYRKRRFLSYNRPPPQMGNMPNGGAPPMMNGMAPNGMPPYPNSRASSSPDSCINADLDDEIVEMTKITQVRNEPFPPPQQQHNPTMHRVPMGYMDQEGSPQQQQMDINNQMKNLSMNGHPPPNGPYTQPYANNQPNFSQPQVSPPQQPKKNEQVMKLPPGYAASMPPQMPPQNIQPNAPPPRQPPSMYSPPIQQQAHYQPSYYDMREPPMPQQPPPHAQVYLQSNQHPYVTNAQVYQPPPQQAPQFNGGYMQYQQPNMDYPTFNGHFPHPMPIQRTAVGARGASNEDFKDLIKPTKSEFGNLSISVKDDSDWKTGGGSSSTKSSAFDYIDSGRGSSSGYHSSSDAFSPISNSSLGSRSSPPNMKPDSDCSKMFDNIWSLEPKSSGNGWTTGKTNGWDNLLDTGNRMSDADDRNTSNILTFGSRSSPPNMKPDSDCSKMFDNIWSLEPKSSGNGWTTGKTNGWDNLLDTGNRMSDADDRNTSNESLGRSSEHQSTTLDDERSYTSFMNLSRSSSDLLNNNTSSTANQNGSTSSANHDFMGLLSPTLTRRPPPGFGLILNVKNPQ</sequence>
<feature type="region of interest" description="Disordered" evidence="9">
    <location>
        <begin position="1331"/>
        <end position="1356"/>
    </location>
</feature>
<reference evidence="12" key="1">
    <citation type="submission" date="2021-01" db="UniProtKB">
        <authorList>
            <consortium name="EnsemblMetazoa"/>
        </authorList>
    </citation>
    <scope>IDENTIFICATION</scope>
</reference>
<feature type="zinc finger region" description="C3H1-type" evidence="8">
    <location>
        <begin position="894"/>
        <end position="922"/>
    </location>
</feature>
<dbReference type="GO" id="GO:0000932">
    <property type="term" value="C:P-body"/>
    <property type="evidence" value="ECO:0007669"/>
    <property type="project" value="UniProtKB-SubCell"/>
</dbReference>
<dbReference type="GeneID" id="136802095"/>
<evidence type="ECO:0000259" key="11">
    <source>
        <dbReference type="PROSITE" id="PS50103"/>
    </source>
</evidence>
<dbReference type="GO" id="GO:0000209">
    <property type="term" value="P:protein polyubiquitination"/>
    <property type="evidence" value="ECO:0007669"/>
    <property type="project" value="TreeGrafter"/>
</dbReference>
<accession>A0A7M5V9M1</accession>
<feature type="region of interest" description="Disordered" evidence="9">
    <location>
        <begin position="522"/>
        <end position="646"/>
    </location>
</feature>
<feature type="compositionally biased region" description="Polar residues" evidence="9">
    <location>
        <begin position="548"/>
        <end position="566"/>
    </location>
</feature>
<evidence type="ECO:0000256" key="2">
    <source>
        <dbReference type="ARBA" id="ARBA00004201"/>
    </source>
</evidence>
<dbReference type="InterPro" id="IPR017907">
    <property type="entry name" value="Znf_RING_CS"/>
</dbReference>
<dbReference type="PROSITE" id="PS50089">
    <property type="entry name" value="ZF_RING_2"/>
    <property type="match status" value="1"/>
</dbReference>
<dbReference type="GO" id="GO:0061630">
    <property type="term" value="F:ubiquitin protein ligase activity"/>
    <property type="evidence" value="ECO:0007669"/>
    <property type="project" value="UniProtKB-EC"/>
</dbReference>
<evidence type="ECO:0000256" key="8">
    <source>
        <dbReference type="PROSITE-ProRule" id="PRU00723"/>
    </source>
</evidence>
<dbReference type="GO" id="GO:0008270">
    <property type="term" value="F:zinc ion binding"/>
    <property type="evidence" value="ECO:0007669"/>
    <property type="project" value="UniProtKB-KW"/>
</dbReference>